<keyword evidence="2" id="KW-1185">Reference proteome</keyword>
<protein>
    <submittedName>
        <fullName evidence="1">Uncharacterized protein</fullName>
    </submittedName>
</protein>
<dbReference type="AlphaFoldDB" id="A0A4Y7SK55"/>
<dbReference type="EMBL" id="QPFP01000099">
    <property type="protein sequence ID" value="TEB21984.1"/>
    <property type="molecule type" value="Genomic_DNA"/>
</dbReference>
<comment type="caution">
    <text evidence="1">The sequence shown here is derived from an EMBL/GenBank/DDBJ whole genome shotgun (WGS) entry which is preliminary data.</text>
</comment>
<organism evidence="1 2">
    <name type="scientific">Coprinellus micaceus</name>
    <name type="common">Glistening ink-cap mushroom</name>
    <name type="synonym">Coprinus micaceus</name>
    <dbReference type="NCBI Taxonomy" id="71717"/>
    <lineage>
        <taxon>Eukaryota</taxon>
        <taxon>Fungi</taxon>
        <taxon>Dikarya</taxon>
        <taxon>Basidiomycota</taxon>
        <taxon>Agaricomycotina</taxon>
        <taxon>Agaricomycetes</taxon>
        <taxon>Agaricomycetidae</taxon>
        <taxon>Agaricales</taxon>
        <taxon>Agaricineae</taxon>
        <taxon>Psathyrellaceae</taxon>
        <taxon>Coprinellus</taxon>
    </lineage>
</organism>
<reference evidence="1 2" key="1">
    <citation type="journal article" date="2019" name="Nat. Ecol. Evol.">
        <title>Megaphylogeny resolves global patterns of mushroom evolution.</title>
        <authorList>
            <person name="Varga T."/>
            <person name="Krizsan K."/>
            <person name="Foldi C."/>
            <person name="Dima B."/>
            <person name="Sanchez-Garcia M."/>
            <person name="Sanchez-Ramirez S."/>
            <person name="Szollosi G.J."/>
            <person name="Szarkandi J.G."/>
            <person name="Papp V."/>
            <person name="Albert L."/>
            <person name="Andreopoulos W."/>
            <person name="Angelini C."/>
            <person name="Antonin V."/>
            <person name="Barry K.W."/>
            <person name="Bougher N.L."/>
            <person name="Buchanan P."/>
            <person name="Buyck B."/>
            <person name="Bense V."/>
            <person name="Catcheside P."/>
            <person name="Chovatia M."/>
            <person name="Cooper J."/>
            <person name="Damon W."/>
            <person name="Desjardin D."/>
            <person name="Finy P."/>
            <person name="Geml J."/>
            <person name="Haridas S."/>
            <person name="Hughes K."/>
            <person name="Justo A."/>
            <person name="Karasinski D."/>
            <person name="Kautmanova I."/>
            <person name="Kiss B."/>
            <person name="Kocsube S."/>
            <person name="Kotiranta H."/>
            <person name="LaButti K.M."/>
            <person name="Lechner B.E."/>
            <person name="Liimatainen K."/>
            <person name="Lipzen A."/>
            <person name="Lukacs Z."/>
            <person name="Mihaltcheva S."/>
            <person name="Morgado L.N."/>
            <person name="Niskanen T."/>
            <person name="Noordeloos M.E."/>
            <person name="Ohm R.A."/>
            <person name="Ortiz-Santana B."/>
            <person name="Ovrebo C."/>
            <person name="Racz N."/>
            <person name="Riley R."/>
            <person name="Savchenko A."/>
            <person name="Shiryaev A."/>
            <person name="Soop K."/>
            <person name="Spirin V."/>
            <person name="Szebenyi C."/>
            <person name="Tomsovsky M."/>
            <person name="Tulloss R.E."/>
            <person name="Uehling J."/>
            <person name="Grigoriev I.V."/>
            <person name="Vagvolgyi C."/>
            <person name="Papp T."/>
            <person name="Martin F.M."/>
            <person name="Miettinen O."/>
            <person name="Hibbett D.S."/>
            <person name="Nagy L.G."/>
        </authorList>
    </citation>
    <scope>NUCLEOTIDE SEQUENCE [LARGE SCALE GENOMIC DNA]</scope>
    <source>
        <strain evidence="1 2">FP101781</strain>
    </source>
</reference>
<evidence type="ECO:0000313" key="2">
    <source>
        <dbReference type="Proteomes" id="UP000298030"/>
    </source>
</evidence>
<evidence type="ECO:0000313" key="1">
    <source>
        <dbReference type="EMBL" id="TEB21984.1"/>
    </source>
</evidence>
<proteinExistence type="predicted"/>
<accession>A0A4Y7SK55</accession>
<gene>
    <name evidence="1" type="ORF">FA13DRAFT_1716422</name>
</gene>
<name>A0A4Y7SK55_COPMI</name>
<dbReference type="Proteomes" id="UP000298030">
    <property type="component" value="Unassembled WGS sequence"/>
</dbReference>
<sequence length="182" mass="20789">MARGSYTGTALCHPLIHRNKRCTLRSSGDPRFHSIGQKARKVGPPGPPGGIIQDFSLVCPFPNTISRDDEGDCCRYLRFHEAWGPTLEGRCPRAEHRWETSAVEGHPVYSGIEEPSYWIGHLSKNSYYQSMRSPPTGAIQVRITLLSTNSRRWLLRRLRVYRWNDFTASLLLGKDMKEMDKD</sequence>